<accession>A0A1J1IWN0</accession>
<keyword evidence="5" id="KW-1185">Reference proteome</keyword>
<dbReference type="PRINTS" id="PR00080">
    <property type="entry name" value="SDRFAMILY"/>
</dbReference>
<reference evidence="4 5" key="1">
    <citation type="submission" date="2015-04" db="EMBL/GenBank/DDBJ databases">
        <authorList>
            <person name="Syromyatnikov M.Y."/>
            <person name="Popov V.N."/>
        </authorList>
    </citation>
    <scope>NUCLEOTIDE SEQUENCE [LARGE SCALE GENOMIC DNA]</scope>
</reference>
<organism evidence="4 5">
    <name type="scientific">Clunio marinus</name>
    <dbReference type="NCBI Taxonomy" id="568069"/>
    <lineage>
        <taxon>Eukaryota</taxon>
        <taxon>Metazoa</taxon>
        <taxon>Ecdysozoa</taxon>
        <taxon>Arthropoda</taxon>
        <taxon>Hexapoda</taxon>
        <taxon>Insecta</taxon>
        <taxon>Pterygota</taxon>
        <taxon>Neoptera</taxon>
        <taxon>Endopterygota</taxon>
        <taxon>Diptera</taxon>
        <taxon>Nematocera</taxon>
        <taxon>Chironomoidea</taxon>
        <taxon>Chironomidae</taxon>
        <taxon>Clunio</taxon>
    </lineage>
</organism>
<comment type="similarity">
    <text evidence="1 3">Belongs to the short-chain dehydrogenases/reductases (SDR) family.</text>
</comment>
<dbReference type="EMBL" id="CVRI01000063">
    <property type="protein sequence ID" value="CRL04621.1"/>
    <property type="molecule type" value="Genomic_DNA"/>
</dbReference>
<dbReference type="GO" id="GO:0016616">
    <property type="term" value="F:oxidoreductase activity, acting on the CH-OH group of donors, NAD or NADP as acceptor"/>
    <property type="evidence" value="ECO:0007669"/>
    <property type="project" value="UniProtKB-ARBA"/>
</dbReference>
<dbReference type="PANTHER" id="PTHR43115">
    <property type="entry name" value="DEHYDROGENASE/REDUCTASE SDR FAMILY MEMBER 11"/>
    <property type="match status" value="1"/>
</dbReference>
<evidence type="ECO:0000256" key="1">
    <source>
        <dbReference type="ARBA" id="ARBA00006484"/>
    </source>
</evidence>
<name>A0A1J1IWN0_9DIPT</name>
<protein>
    <submittedName>
        <fullName evidence="4">CLUMA_CG017689, isoform A</fullName>
    </submittedName>
</protein>
<gene>
    <name evidence="4" type="primary">similar to Dehydrogenase</name>
    <name evidence="4" type="synonym">reductase SDR family member 11</name>
    <name evidence="4" type="ORF">CLUMA_CG017689</name>
</gene>
<evidence type="ECO:0000256" key="3">
    <source>
        <dbReference type="RuleBase" id="RU000363"/>
    </source>
</evidence>
<dbReference type="STRING" id="568069.A0A1J1IWN0"/>
<dbReference type="AlphaFoldDB" id="A0A1J1IWN0"/>
<dbReference type="PANTHER" id="PTHR43115:SF4">
    <property type="entry name" value="DEHYDROGENASE_REDUCTASE SDR FAMILY MEMBER 11"/>
    <property type="match status" value="1"/>
</dbReference>
<dbReference type="InterPro" id="IPR002347">
    <property type="entry name" value="SDR_fam"/>
</dbReference>
<dbReference type="Pfam" id="PF00106">
    <property type="entry name" value="adh_short"/>
    <property type="match status" value="1"/>
</dbReference>
<keyword evidence="2" id="KW-0560">Oxidoreductase</keyword>
<proteinExistence type="inferred from homology"/>
<dbReference type="Proteomes" id="UP000183832">
    <property type="component" value="Unassembled WGS sequence"/>
</dbReference>
<dbReference type="FunFam" id="3.40.50.720:FF:000047">
    <property type="entry name" value="NADP-dependent L-serine/L-allo-threonine dehydrogenase"/>
    <property type="match status" value="1"/>
</dbReference>
<dbReference type="InterPro" id="IPR036291">
    <property type="entry name" value="NAD(P)-bd_dom_sf"/>
</dbReference>
<dbReference type="Gene3D" id="3.40.50.720">
    <property type="entry name" value="NAD(P)-binding Rossmann-like Domain"/>
    <property type="match status" value="1"/>
</dbReference>
<evidence type="ECO:0000313" key="5">
    <source>
        <dbReference type="Proteomes" id="UP000183832"/>
    </source>
</evidence>
<dbReference type="OrthoDB" id="1933717at2759"/>
<dbReference type="SUPFAM" id="SSF51735">
    <property type="entry name" value="NAD(P)-binding Rossmann-fold domains"/>
    <property type="match status" value="1"/>
</dbReference>
<evidence type="ECO:0000313" key="4">
    <source>
        <dbReference type="EMBL" id="CRL04621.1"/>
    </source>
</evidence>
<evidence type="ECO:0000256" key="2">
    <source>
        <dbReference type="ARBA" id="ARBA00023002"/>
    </source>
</evidence>
<sequence length="252" mass="28002">MEKWIGKVAIVTGASAGIGEAIVKSLAKNGIHVVGLARRSEKIDEYVKKLGKTPGTIYSLKCDVSDLQSVKEAFKWIEEKFGFIHILINYAGVAYKMQILDEADVTEKIDSILKTNVSGLVYCTREAVRLMKKADDYGMIVNAGSIVGHNIPFRSNSFNMYAPSKYAVTAISEVLRQELITQNNHKIRVTNLSGGYVRTQMTTPLNVDPDEYFSNKPILMTEDIALTINFLLETPVHVNISQLTIKPVGEQF</sequence>
<dbReference type="PRINTS" id="PR00081">
    <property type="entry name" value="GDHRDH"/>
</dbReference>